<accession>A0A4S4N7N7</accession>
<dbReference type="AlphaFoldDB" id="A0A4S4N7N7"/>
<keyword evidence="2" id="KW-1185">Reference proteome</keyword>
<dbReference type="Proteomes" id="UP000306602">
    <property type="component" value="Unassembled WGS sequence"/>
</dbReference>
<organism evidence="1 2">
    <name type="scientific">Aliishimia ponticola</name>
    <dbReference type="NCBI Taxonomy" id="2499833"/>
    <lineage>
        <taxon>Bacteria</taxon>
        <taxon>Pseudomonadati</taxon>
        <taxon>Pseudomonadota</taxon>
        <taxon>Alphaproteobacteria</taxon>
        <taxon>Rhodobacterales</taxon>
        <taxon>Paracoccaceae</taxon>
        <taxon>Aliishimia</taxon>
    </lineage>
</organism>
<evidence type="ECO:0000313" key="2">
    <source>
        <dbReference type="Proteomes" id="UP000306602"/>
    </source>
</evidence>
<dbReference type="RefSeq" id="WP_136464709.1">
    <property type="nucleotide sequence ID" value="NZ_SRKY01000007.1"/>
</dbReference>
<name>A0A4S4N7N7_9RHOB</name>
<comment type="caution">
    <text evidence="1">The sequence shown here is derived from an EMBL/GenBank/DDBJ whole genome shotgun (WGS) entry which is preliminary data.</text>
</comment>
<protein>
    <submittedName>
        <fullName evidence="1">Uncharacterized protein</fullName>
    </submittedName>
</protein>
<proteinExistence type="predicted"/>
<evidence type="ECO:0000313" key="1">
    <source>
        <dbReference type="EMBL" id="THH34327.1"/>
    </source>
</evidence>
<gene>
    <name evidence="1" type="ORF">E4Z66_19205</name>
</gene>
<dbReference type="EMBL" id="SRKY01000007">
    <property type="protein sequence ID" value="THH34327.1"/>
    <property type="molecule type" value="Genomic_DNA"/>
</dbReference>
<reference evidence="1 2" key="1">
    <citation type="submission" date="2019-04" db="EMBL/GenBank/DDBJ databases">
        <title>Shimia ponticola sp. nov., isolated from seawater.</title>
        <authorList>
            <person name="Kim Y.-O."/>
            <person name="Yoon J.-H."/>
        </authorList>
    </citation>
    <scope>NUCLEOTIDE SEQUENCE [LARGE SCALE GENOMIC DNA]</scope>
    <source>
        <strain evidence="1 2">MYP11</strain>
    </source>
</reference>
<sequence>MTRHAILSKPHWQSDAASPVLLSMPLEELRALDSLLEFVIEHECVELDVSDCRTWARISGGEHALRNAIAAIHKTDGADAPALANLSAAEAVLAACTAFGGIARQTTRVYERKISLAQSDLPRAWQEQLTRIRGRMFDGKVRKTPDLFDRMTRKLCQLGWFLHDSEMPLVIDIPALQAFYTYETTRISQRGKPLAPATITATFSDLRDFLTMSQAYPAELPAEIDKLLVKLRERADTVLSQKFAALAKLDATRILPRAEEIASEVRTHANPAKRIIQRNRALALALPPMTPLRREWHELRFGRDIVWSDGRYRFRDYKLRKTRHLAGRETYPGSVHPSVQRFVDARLLQDDDPKYLDTFRATAEADQWALFQHPDGGEVSANYVSQVWSSEFETGANICRTIVYDIVFAISENATLAGTVLNDHTSKQARESYTSKQAKAAALSAASKEVEDIFDAFDL</sequence>
<dbReference type="OrthoDB" id="7851201at2"/>